<evidence type="ECO:0000256" key="4">
    <source>
        <dbReference type="ARBA" id="ARBA00005465"/>
    </source>
</evidence>
<dbReference type="GO" id="GO:0005789">
    <property type="term" value="C:endoplasmic reticulum membrane"/>
    <property type="evidence" value="ECO:0007669"/>
    <property type="project" value="UniProtKB-SubCell"/>
</dbReference>
<dbReference type="InterPro" id="IPR002255">
    <property type="entry name" value="Flavin_mOase_3"/>
</dbReference>
<dbReference type="PRINTS" id="PR00370">
    <property type="entry name" value="FMOXYGENASE"/>
</dbReference>
<evidence type="ECO:0000256" key="18">
    <source>
        <dbReference type="RuleBase" id="RU361177"/>
    </source>
</evidence>
<dbReference type="FunFam" id="3.50.50.60:FF:000023">
    <property type="entry name" value="Dimethylaniline monooxygenase [N-oxide-forming]"/>
    <property type="match status" value="1"/>
</dbReference>
<name>A0AAW1BNG3_CROAD</name>
<dbReference type="InterPro" id="IPR000960">
    <property type="entry name" value="Flavin_mOase"/>
</dbReference>
<evidence type="ECO:0000256" key="12">
    <source>
        <dbReference type="ARBA" id="ARBA00023002"/>
    </source>
</evidence>
<dbReference type="SUPFAM" id="SSF51905">
    <property type="entry name" value="FAD/NAD(P)-binding domain"/>
    <property type="match status" value="2"/>
</dbReference>
<dbReference type="FunFam" id="3.50.50.60:FF:000042">
    <property type="entry name" value="Dimethylaniline monooxygenase [N-oxide-forming]"/>
    <property type="match status" value="1"/>
</dbReference>
<evidence type="ECO:0000256" key="8">
    <source>
        <dbReference type="ARBA" id="ARBA00022827"/>
    </source>
</evidence>
<comment type="cofactor">
    <cofactor evidence="1 17 18">
        <name>FAD</name>
        <dbReference type="ChEBI" id="CHEBI:57692"/>
    </cofactor>
</comment>
<protein>
    <recommendedName>
        <fullName evidence="18">Flavin-containing monooxygenase</fullName>
        <ecNumber evidence="18">1.-.-.-</ecNumber>
    </recommendedName>
</protein>
<dbReference type="AlphaFoldDB" id="A0AAW1BNG3"/>
<dbReference type="EMBL" id="JAOTOJ010000003">
    <property type="protein sequence ID" value="KAK9403831.1"/>
    <property type="molecule type" value="Genomic_DNA"/>
</dbReference>
<evidence type="ECO:0000256" key="7">
    <source>
        <dbReference type="ARBA" id="ARBA00022692"/>
    </source>
</evidence>
<evidence type="ECO:0000313" key="20">
    <source>
        <dbReference type="EMBL" id="KAK9403831.1"/>
    </source>
</evidence>
<keyword evidence="8 17" id="KW-0274">FAD</keyword>
<evidence type="ECO:0000256" key="13">
    <source>
        <dbReference type="ARBA" id="ARBA00023033"/>
    </source>
</evidence>
<evidence type="ECO:0000256" key="6">
    <source>
        <dbReference type="ARBA" id="ARBA00022630"/>
    </source>
</evidence>
<dbReference type="EC" id="1.-.-.-" evidence="18"/>
<reference evidence="20 21" key="1">
    <citation type="journal article" date="2024" name="Proc. Natl. Acad. Sci. U.S.A.">
        <title>The genetic regulatory architecture and epigenomic basis for age-related changes in rattlesnake venom.</title>
        <authorList>
            <person name="Hogan M.P."/>
            <person name="Holding M.L."/>
            <person name="Nystrom G.S."/>
            <person name="Colston T.J."/>
            <person name="Bartlett D.A."/>
            <person name="Mason A.J."/>
            <person name="Ellsworth S.A."/>
            <person name="Rautsaw R.M."/>
            <person name="Lawrence K.C."/>
            <person name="Strickland J.L."/>
            <person name="He B."/>
            <person name="Fraser P."/>
            <person name="Margres M.J."/>
            <person name="Gilbert D.M."/>
            <person name="Gibbs H.L."/>
            <person name="Parkinson C.L."/>
            <person name="Rokyta D.R."/>
        </authorList>
    </citation>
    <scope>NUCLEOTIDE SEQUENCE [LARGE SCALE GENOMIC DNA]</scope>
    <source>
        <strain evidence="20">DRR0105</strain>
    </source>
</reference>
<comment type="subcellular location">
    <subcellularLocation>
        <location evidence="3">Endoplasmic reticulum membrane</location>
        <topology evidence="3">Single-pass membrane protein</topology>
    </subcellularLocation>
    <subcellularLocation>
        <location evidence="2">Microsome membrane</location>
        <topology evidence="2">Single-pass membrane protein</topology>
    </subcellularLocation>
</comment>
<dbReference type="PANTHER" id="PTHR23023">
    <property type="entry name" value="DIMETHYLANILINE MONOOXYGENASE"/>
    <property type="match status" value="1"/>
</dbReference>
<dbReference type="Gene3D" id="3.50.50.60">
    <property type="entry name" value="FAD/NAD(P)-binding domain"/>
    <property type="match status" value="3"/>
</dbReference>
<evidence type="ECO:0000313" key="21">
    <source>
        <dbReference type="Proteomes" id="UP001474421"/>
    </source>
</evidence>
<evidence type="ECO:0000256" key="17">
    <source>
        <dbReference type="PIRNR" id="PIRNR000332"/>
    </source>
</evidence>
<dbReference type="Pfam" id="PF00743">
    <property type="entry name" value="FMO-like"/>
    <property type="match status" value="1"/>
</dbReference>
<evidence type="ECO:0000256" key="9">
    <source>
        <dbReference type="ARBA" id="ARBA00022848"/>
    </source>
</evidence>
<dbReference type="FunFam" id="3.50.50.60:FF:000073">
    <property type="entry name" value="Dimethylaniline monooxygenase [N-oxide-forming]"/>
    <property type="match status" value="1"/>
</dbReference>
<proteinExistence type="inferred from homology"/>
<organism evidence="20 21">
    <name type="scientific">Crotalus adamanteus</name>
    <name type="common">Eastern diamondback rattlesnake</name>
    <dbReference type="NCBI Taxonomy" id="8729"/>
    <lineage>
        <taxon>Eukaryota</taxon>
        <taxon>Metazoa</taxon>
        <taxon>Chordata</taxon>
        <taxon>Craniata</taxon>
        <taxon>Vertebrata</taxon>
        <taxon>Euteleostomi</taxon>
        <taxon>Lepidosauria</taxon>
        <taxon>Squamata</taxon>
        <taxon>Bifurcata</taxon>
        <taxon>Unidentata</taxon>
        <taxon>Episquamata</taxon>
        <taxon>Toxicofera</taxon>
        <taxon>Serpentes</taxon>
        <taxon>Colubroidea</taxon>
        <taxon>Viperidae</taxon>
        <taxon>Crotalinae</taxon>
        <taxon>Crotalus</taxon>
    </lineage>
</organism>
<keyword evidence="15" id="KW-0325">Glycoprotein</keyword>
<keyword evidence="9" id="KW-0492">Microsome</keyword>
<comment type="similarity">
    <text evidence="5 17 18">Belongs to the FMO family.</text>
</comment>
<keyword evidence="21" id="KW-1185">Reference proteome</keyword>
<keyword evidence="6 17" id="KW-0285">Flavoprotein</keyword>
<accession>A0AAW1BNG3</accession>
<evidence type="ECO:0000256" key="5">
    <source>
        <dbReference type="ARBA" id="ARBA00009183"/>
    </source>
</evidence>
<dbReference type="GO" id="GO:0050661">
    <property type="term" value="F:NADP binding"/>
    <property type="evidence" value="ECO:0007669"/>
    <property type="project" value="InterPro"/>
</dbReference>
<evidence type="ECO:0000256" key="2">
    <source>
        <dbReference type="ARBA" id="ARBA00004111"/>
    </source>
</evidence>
<keyword evidence="12 17" id="KW-0560">Oxidoreductase</keyword>
<dbReference type="PIRSF" id="PIRSF000332">
    <property type="entry name" value="FMO"/>
    <property type="match status" value="1"/>
</dbReference>
<keyword evidence="7 19" id="KW-0812">Transmembrane</keyword>
<keyword evidence="13 17" id="KW-0503">Monooxygenase</keyword>
<comment type="catalytic activity">
    <reaction evidence="16">
        <text>N,N-dimethylaniline + NADPH + O2 + H(+) = N,N-dimethylaniline N-oxide + NADP(+) + H2O</text>
        <dbReference type="Rhea" id="RHEA:24468"/>
        <dbReference type="ChEBI" id="CHEBI:15377"/>
        <dbReference type="ChEBI" id="CHEBI:15378"/>
        <dbReference type="ChEBI" id="CHEBI:15379"/>
        <dbReference type="ChEBI" id="CHEBI:16269"/>
        <dbReference type="ChEBI" id="CHEBI:17735"/>
        <dbReference type="ChEBI" id="CHEBI:57783"/>
        <dbReference type="ChEBI" id="CHEBI:58349"/>
        <dbReference type="EC" id="1.14.13.8"/>
    </reaction>
</comment>
<evidence type="ECO:0000256" key="14">
    <source>
        <dbReference type="ARBA" id="ARBA00023136"/>
    </source>
</evidence>
<feature type="transmembrane region" description="Helical" evidence="19">
    <location>
        <begin position="551"/>
        <end position="573"/>
    </location>
</feature>
<comment type="caution">
    <text evidence="20">The sequence shown here is derived from an EMBL/GenBank/DDBJ whole genome shotgun (WGS) entry which is preliminary data.</text>
</comment>
<dbReference type="GO" id="GO:0004499">
    <property type="term" value="F:N,N-dimethylaniline monooxygenase activity"/>
    <property type="evidence" value="ECO:0007669"/>
    <property type="project" value="UniProtKB-UniRule"/>
</dbReference>
<keyword evidence="10 17" id="KW-0521">NADP</keyword>
<sequence>MRESTSKTSRETYLAFLAGGHLCAAKKLTEQGEEQQLKEETMVSRVAIIGAGVSGLTSIKCCLDEGLEPTCFEMSESIGGLWHFTESSEEGRASIYRSVFTNSCKEMMCYMDFPFPENFPNYMHNSKLQEYIELYAKHFDLLKYIQFKTHVTNIKKHPDFPVSGQWDVMTQKDGKLESTTFDAVMVCSGHHVYPSIPVDSFPGLEKFQGTFFHSREYKGPEKFRGKKVLVIGLGNSGSDIAVELSHTASQVCMSSRSGSWIMSRVWDKGYPWDMLVVTRFETFLKNALPTAISDWLYVRKMNRWFKHENYGLIPVNRTLRKEPVFNDDLPSRIMCGTVMVKPNVKQFTETSAIFQDGTVLEGLDYVIFATGYTFDYPFMDDESIIKSRNNEVTLYKSILPPLLEKPTMAVIGLVQSLGSAIPTAELQARWATRVFKGLCKLPSKTTMMDDIDEKMGKKLKWFGQSDTLQTDYILYMDEISSNIGVKPNIPLLFLTDPWLALKVFFGPCSPYQFRLTGPGKWDGARDAILTQWDQTLKITRTRTVPNSQKCFSFSVLLKILVIPFLLAAILMMLNE</sequence>
<evidence type="ECO:0000256" key="16">
    <source>
        <dbReference type="ARBA" id="ARBA00050152"/>
    </source>
</evidence>
<evidence type="ECO:0000256" key="3">
    <source>
        <dbReference type="ARBA" id="ARBA00004389"/>
    </source>
</evidence>
<evidence type="ECO:0000256" key="19">
    <source>
        <dbReference type="SAM" id="Phobius"/>
    </source>
</evidence>
<evidence type="ECO:0000256" key="11">
    <source>
        <dbReference type="ARBA" id="ARBA00022989"/>
    </source>
</evidence>
<gene>
    <name evidence="20" type="ORF">NXF25_008658</name>
</gene>
<dbReference type="FunFam" id="3.50.50.60:FF:000279">
    <property type="entry name" value="Dimethylaniline monooxygenase [N-oxide-forming]"/>
    <property type="match status" value="1"/>
</dbReference>
<evidence type="ECO:0000256" key="10">
    <source>
        <dbReference type="ARBA" id="ARBA00022857"/>
    </source>
</evidence>
<evidence type="ECO:0000256" key="1">
    <source>
        <dbReference type="ARBA" id="ARBA00001974"/>
    </source>
</evidence>
<evidence type="ECO:0000256" key="15">
    <source>
        <dbReference type="ARBA" id="ARBA00023180"/>
    </source>
</evidence>
<dbReference type="PRINTS" id="PR01123">
    <property type="entry name" value="FMOXYGENASE3"/>
</dbReference>
<dbReference type="InterPro" id="IPR050346">
    <property type="entry name" value="FMO-like"/>
</dbReference>
<dbReference type="GO" id="GO:0050660">
    <property type="term" value="F:flavin adenine dinucleotide binding"/>
    <property type="evidence" value="ECO:0007669"/>
    <property type="project" value="InterPro"/>
</dbReference>
<dbReference type="InterPro" id="IPR036188">
    <property type="entry name" value="FAD/NAD-bd_sf"/>
</dbReference>
<comment type="similarity">
    <text evidence="4">Belongs to the flavin monoamine oxidase family. FIG1 subfamily.</text>
</comment>
<keyword evidence="14 17" id="KW-0472">Membrane</keyword>
<keyword evidence="17" id="KW-0256">Endoplasmic reticulum</keyword>
<dbReference type="InterPro" id="IPR020946">
    <property type="entry name" value="Flavin_mOase-like"/>
</dbReference>
<keyword evidence="11 19" id="KW-1133">Transmembrane helix</keyword>
<dbReference type="Proteomes" id="UP001474421">
    <property type="component" value="Unassembled WGS sequence"/>
</dbReference>